<dbReference type="EMBL" id="ML179080">
    <property type="protein sequence ID" value="THV02134.1"/>
    <property type="molecule type" value="Genomic_DNA"/>
</dbReference>
<proteinExistence type="predicted"/>
<keyword evidence="3" id="KW-1185">Reference proteome</keyword>
<dbReference type="Proteomes" id="UP000297245">
    <property type="component" value="Unassembled WGS sequence"/>
</dbReference>
<feature type="chain" id="PRO_5020747798" evidence="1">
    <location>
        <begin position="23"/>
        <end position="117"/>
    </location>
</feature>
<dbReference type="AlphaFoldDB" id="A0A4S8MIU9"/>
<protein>
    <submittedName>
        <fullName evidence="2">Uncharacterized protein</fullName>
    </submittedName>
</protein>
<evidence type="ECO:0000313" key="3">
    <source>
        <dbReference type="Proteomes" id="UP000297245"/>
    </source>
</evidence>
<gene>
    <name evidence="2" type="ORF">K435DRAFT_853118</name>
</gene>
<evidence type="ECO:0000256" key="1">
    <source>
        <dbReference type="SAM" id="SignalP"/>
    </source>
</evidence>
<organism evidence="2 3">
    <name type="scientific">Dendrothele bispora (strain CBS 962.96)</name>
    <dbReference type="NCBI Taxonomy" id="1314807"/>
    <lineage>
        <taxon>Eukaryota</taxon>
        <taxon>Fungi</taxon>
        <taxon>Dikarya</taxon>
        <taxon>Basidiomycota</taxon>
        <taxon>Agaricomycotina</taxon>
        <taxon>Agaricomycetes</taxon>
        <taxon>Agaricomycetidae</taxon>
        <taxon>Agaricales</taxon>
        <taxon>Agaricales incertae sedis</taxon>
        <taxon>Dendrothele</taxon>
    </lineage>
</organism>
<evidence type="ECO:0000313" key="2">
    <source>
        <dbReference type="EMBL" id="THV02134.1"/>
    </source>
</evidence>
<feature type="signal peptide" evidence="1">
    <location>
        <begin position="1"/>
        <end position="22"/>
    </location>
</feature>
<sequence length="117" mass="12290">MLRVPTLLVCVPRLPLLSLSTANNLLSSAKSFASSTCPPSTPSYHSFPIVSPGANTPIIYSLFEVAYEVPLPIGSQMHQACSSPKIPSPPPFFSFLFLASSGSGLLSVSADLVLVVL</sequence>
<accession>A0A4S8MIU9</accession>
<keyword evidence="1" id="KW-0732">Signal</keyword>
<reference evidence="2 3" key="1">
    <citation type="journal article" date="2019" name="Nat. Ecol. Evol.">
        <title>Megaphylogeny resolves global patterns of mushroom evolution.</title>
        <authorList>
            <person name="Varga T."/>
            <person name="Krizsan K."/>
            <person name="Foldi C."/>
            <person name="Dima B."/>
            <person name="Sanchez-Garcia M."/>
            <person name="Sanchez-Ramirez S."/>
            <person name="Szollosi G.J."/>
            <person name="Szarkandi J.G."/>
            <person name="Papp V."/>
            <person name="Albert L."/>
            <person name="Andreopoulos W."/>
            <person name="Angelini C."/>
            <person name="Antonin V."/>
            <person name="Barry K.W."/>
            <person name="Bougher N.L."/>
            <person name="Buchanan P."/>
            <person name="Buyck B."/>
            <person name="Bense V."/>
            <person name="Catcheside P."/>
            <person name="Chovatia M."/>
            <person name="Cooper J."/>
            <person name="Damon W."/>
            <person name="Desjardin D."/>
            <person name="Finy P."/>
            <person name="Geml J."/>
            <person name="Haridas S."/>
            <person name="Hughes K."/>
            <person name="Justo A."/>
            <person name="Karasinski D."/>
            <person name="Kautmanova I."/>
            <person name="Kiss B."/>
            <person name="Kocsube S."/>
            <person name="Kotiranta H."/>
            <person name="LaButti K.M."/>
            <person name="Lechner B.E."/>
            <person name="Liimatainen K."/>
            <person name="Lipzen A."/>
            <person name="Lukacs Z."/>
            <person name="Mihaltcheva S."/>
            <person name="Morgado L.N."/>
            <person name="Niskanen T."/>
            <person name="Noordeloos M.E."/>
            <person name="Ohm R.A."/>
            <person name="Ortiz-Santana B."/>
            <person name="Ovrebo C."/>
            <person name="Racz N."/>
            <person name="Riley R."/>
            <person name="Savchenko A."/>
            <person name="Shiryaev A."/>
            <person name="Soop K."/>
            <person name="Spirin V."/>
            <person name="Szebenyi C."/>
            <person name="Tomsovsky M."/>
            <person name="Tulloss R.E."/>
            <person name="Uehling J."/>
            <person name="Grigoriev I.V."/>
            <person name="Vagvolgyi C."/>
            <person name="Papp T."/>
            <person name="Martin F.M."/>
            <person name="Miettinen O."/>
            <person name="Hibbett D.S."/>
            <person name="Nagy L.G."/>
        </authorList>
    </citation>
    <scope>NUCLEOTIDE SEQUENCE [LARGE SCALE GENOMIC DNA]</scope>
    <source>
        <strain evidence="2 3">CBS 962.96</strain>
    </source>
</reference>
<name>A0A4S8MIU9_DENBC</name>